<accession>H8X650</accession>
<dbReference type="eggNOG" id="ENOG502S5B3">
    <property type="taxonomic scope" value="Eukaryota"/>
</dbReference>
<proteinExistence type="predicted"/>
<evidence type="ECO:0000259" key="4">
    <source>
        <dbReference type="Pfam" id="PF13373"/>
    </source>
</evidence>
<dbReference type="InterPro" id="IPR045226">
    <property type="entry name" value="Dsc3"/>
</dbReference>
<dbReference type="Proteomes" id="UP000005018">
    <property type="component" value="Chromosome 4"/>
</dbReference>
<dbReference type="PANTHER" id="PTHR28049:SF1">
    <property type="entry name" value="DSC E3 UBIQUITIN LIGASE COMPLEX SUBUNIT 3"/>
    <property type="match status" value="1"/>
</dbReference>
<evidence type="ECO:0000256" key="2">
    <source>
        <dbReference type="SAM" id="Phobius"/>
    </source>
</evidence>
<feature type="domain" description="DSC E3 ubiquitin ligase complex subunit 3 C-terminal" evidence="4">
    <location>
        <begin position="200"/>
        <end position="351"/>
    </location>
</feature>
<name>H8X650_CANO9</name>
<dbReference type="RefSeq" id="XP_003869433.1">
    <property type="nucleotide sequence ID" value="XM_003869384.1"/>
</dbReference>
<feature type="transmembrane region" description="Helical" evidence="2">
    <location>
        <begin position="336"/>
        <end position="354"/>
    </location>
</feature>
<keyword evidence="2" id="KW-1133">Transmembrane helix</keyword>
<dbReference type="InterPro" id="IPR019413">
    <property type="entry name" value="Dsc3_ub-like_dom"/>
</dbReference>
<dbReference type="EMBL" id="HE681722">
    <property type="protein sequence ID" value="CCG23298.1"/>
    <property type="molecule type" value="Genomic_DNA"/>
</dbReference>
<dbReference type="InterPro" id="IPR025390">
    <property type="entry name" value="Dsc3_C"/>
</dbReference>
<feature type="transmembrane region" description="Helical" evidence="2">
    <location>
        <begin position="304"/>
        <end position="324"/>
    </location>
</feature>
<dbReference type="HOGENOM" id="CLU_035821_1_0_1"/>
<dbReference type="KEGG" id="cot:CORT_0D04580"/>
<keyword evidence="6" id="KW-1185">Reference proteome</keyword>
<dbReference type="PANTHER" id="PTHR28049">
    <property type="entry name" value="TRANSMEMBRANE PROTEIN YOR223W"/>
    <property type="match status" value="1"/>
</dbReference>
<evidence type="ECO:0000259" key="3">
    <source>
        <dbReference type="Pfam" id="PF10302"/>
    </source>
</evidence>
<protein>
    <recommendedName>
        <fullName evidence="7">Ubiquitin-like domain-containing protein</fullName>
    </recommendedName>
</protein>
<sequence>MHRLRRCSKSRFEISVDQIRVKPSGSLTLFLFSVENSVFSNEFRRKIEKAQRTKIKATPKSTTLTPQRENYKMRLELVIRFTNALTSTEQIPDLTLPISINFDKDDVNKLINITWLKASIRSKLPQCSTKRLKLIYNGRVLNEKTDFSKEVLRPRLATLSDNDSIYIHCVVSEELTRQQLEDENKLDNRPQEVTTTPNVIGFDRLLQQGFSREDVSDLRRQFYQIYGQGSAGTSSEIADLEEDETRQRNLRQLEERWIESTSNNDATEQGGIAGNTATAGPETGDQVPPQTPLDADETRINEDLLLGFCLGVFLGVISVVFLLVDDTVFNKRQKMAIIAGLAINFSLALVRGLWL</sequence>
<feature type="region of interest" description="Disordered" evidence="1">
    <location>
        <begin position="256"/>
        <end position="294"/>
    </location>
</feature>
<evidence type="ECO:0000313" key="6">
    <source>
        <dbReference type="Proteomes" id="UP000005018"/>
    </source>
</evidence>
<evidence type="ECO:0000313" key="5">
    <source>
        <dbReference type="EMBL" id="CCG23298.1"/>
    </source>
</evidence>
<dbReference type="AlphaFoldDB" id="H8X650"/>
<dbReference type="GO" id="GO:0005783">
    <property type="term" value="C:endoplasmic reticulum"/>
    <property type="evidence" value="ECO:0007669"/>
    <property type="project" value="TreeGrafter"/>
</dbReference>
<evidence type="ECO:0008006" key="7">
    <source>
        <dbReference type="Google" id="ProtNLM"/>
    </source>
</evidence>
<organism evidence="5 6">
    <name type="scientific">Candida orthopsilosis (strain 90-125)</name>
    <name type="common">Yeast</name>
    <dbReference type="NCBI Taxonomy" id="1136231"/>
    <lineage>
        <taxon>Eukaryota</taxon>
        <taxon>Fungi</taxon>
        <taxon>Dikarya</taxon>
        <taxon>Ascomycota</taxon>
        <taxon>Saccharomycotina</taxon>
        <taxon>Pichiomycetes</taxon>
        <taxon>Debaryomycetaceae</taxon>
        <taxon>Candida/Lodderomyces clade</taxon>
        <taxon>Candida</taxon>
    </lineage>
</organism>
<dbReference type="GeneID" id="14540398"/>
<dbReference type="GO" id="GO:0044695">
    <property type="term" value="C:Dsc E3 ubiquitin ligase complex"/>
    <property type="evidence" value="ECO:0007669"/>
    <property type="project" value="InterPro"/>
</dbReference>
<dbReference type="Pfam" id="PF10302">
    <property type="entry name" value="Dsc3_N"/>
    <property type="match status" value="1"/>
</dbReference>
<keyword evidence="2" id="KW-0472">Membrane</keyword>
<feature type="domain" description="DSC E3 ubiquitin ligase complex subunit 3 ubiquitin-like" evidence="3">
    <location>
        <begin position="76"/>
        <end position="171"/>
    </location>
</feature>
<keyword evidence="2" id="KW-0812">Transmembrane</keyword>
<gene>
    <name evidence="5" type="ORF">CORT_0D04580</name>
</gene>
<dbReference type="Pfam" id="PF13373">
    <property type="entry name" value="Dsc3_C"/>
    <property type="match status" value="1"/>
</dbReference>
<evidence type="ECO:0000256" key="1">
    <source>
        <dbReference type="SAM" id="MobiDB-lite"/>
    </source>
</evidence>
<reference evidence="5 6" key="1">
    <citation type="journal article" date="2012" name="PLoS ONE">
        <title>Sequence and analysis of the genome of the pathogenic yeast Candida orthopsilosis.</title>
        <authorList>
            <person name="Riccombeni A."/>
            <person name="Vidanes G."/>
            <person name="Proux-Wera E."/>
            <person name="Wolfe K.H."/>
            <person name="Butler G."/>
        </authorList>
    </citation>
    <scope>NUCLEOTIDE SEQUENCE [LARGE SCALE GENOMIC DNA]</scope>
    <source>
        <strain evidence="5 6">Co 90-125</strain>
    </source>
</reference>
<dbReference type="OrthoDB" id="2556122at2759"/>